<organism evidence="1 2">
    <name type="scientific">Smittium culicis</name>
    <dbReference type="NCBI Taxonomy" id="133412"/>
    <lineage>
        <taxon>Eukaryota</taxon>
        <taxon>Fungi</taxon>
        <taxon>Fungi incertae sedis</taxon>
        <taxon>Zoopagomycota</taxon>
        <taxon>Kickxellomycotina</taxon>
        <taxon>Harpellomycetes</taxon>
        <taxon>Harpellales</taxon>
        <taxon>Legeriomycetaceae</taxon>
        <taxon>Smittium</taxon>
    </lineage>
</organism>
<dbReference type="Proteomes" id="UP000187429">
    <property type="component" value="Unassembled WGS sequence"/>
</dbReference>
<comment type="caution">
    <text evidence="1">The sequence shown here is derived from an EMBL/GenBank/DDBJ whole genome shotgun (WGS) entry which is preliminary data.</text>
</comment>
<keyword evidence="2" id="KW-1185">Reference proteome</keyword>
<dbReference type="AlphaFoldDB" id="A0A1R1XUB4"/>
<accession>A0A1R1XUB4</accession>
<name>A0A1R1XUB4_9FUNG</name>
<protein>
    <submittedName>
        <fullName evidence="1">Uncharacterized protein</fullName>
    </submittedName>
</protein>
<dbReference type="EMBL" id="LSSM01003333">
    <property type="protein sequence ID" value="OMJ18253.1"/>
    <property type="molecule type" value="Genomic_DNA"/>
</dbReference>
<gene>
    <name evidence="1" type="ORF">AYI69_g7108</name>
</gene>
<dbReference type="OrthoDB" id="19908at2759"/>
<reference evidence="2" key="1">
    <citation type="submission" date="2017-01" db="EMBL/GenBank/DDBJ databases">
        <authorList>
            <person name="Wang Y."/>
            <person name="White M."/>
            <person name="Kvist S."/>
            <person name="Moncalvo J.-M."/>
        </authorList>
    </citation>
    <scope>NUCLEOTIDE SEQUENCE [LARGE SCALE GENOMIC DNA]</scope>
    <source>
        <strain evidence="2">ID-206-W2</strain>
    </source>
</reference>
<proteinExistence type="predicted"/>
<evidence type="ECO:0000313" key="2">
    <source>
        <dbReference type="Proteomes" id="UP000187429"/>
    </source>
</evidence>
<sequence>MFRSIVPCGLVGKTATSLKAEYSPESKTIVPIPHLSEHIDDEATICYPNNTRSQAVSIFDPFFVSQTLVQSIAKSFDANCVPLGLISPIMEDYIQSYMKNKNEVNYT</sequence>
<evidence type="ECO:0000313" key="1">
    <source>
        <dbReference type="EMBL" id="OMJ18253.1"/>
    </source>
</evidence>